<proteinExistence type="predicted"/>
<dbReference type="Pfam" id="PF20911">
    <property type="entry name" value="GP7"/>
    <property type="match status" value="1"/>
</dbReference>
<gene>
    <name evidence="1" type="ORF">EBV32_00700</name>
</gene>
<comment type="caution">
    <text evidence="1">The sequence shown here is derived from an EMBL/GenBank/DDBJ whole genome shotgun (WGS) entry which is preliminary data.</text>
</comment>
<dbReference type="InterPro" id="IPR048813">
    <property type="entry name" value="GP7-like"/>
</dbReference>
<organism evidence="1 2">
    <name type="scientific">Candidatus Fonsibacter lacus</name>
    <dbReference type="NCBI Taxonomy" id="2576439"/>
    <lineage>
        <taxon>Bacteria</taxon>
        <taxon>Pseudomonadati</taxon>
        <taxon>Pseudomonadota</taxon>
        <taxon>Alphaproteobacteria</taxon>
        <taxon>Candidatus Pelagibacterales</taxon>
        <taxon>Candidatus Pelagibacterales incertae sedis</taxon>
        <taxon>Candidatus Fonsibacter</taxon>
    </lineage>
</organism>
<evidence type="ECO:0000313" key="2">
    <source>
        <dbReference type="Proteomes" id="UP000713222"/>
    </source>
</evidence>
<accession>A0A964XQ52</accession>
<evidence type="ECO:0008006" key="3">
    <source>
        <dbReference type="Google" id="ProtNLM"/>
    </source>
</evidence>
<sequence length="321" mass="33961">MADTLSTLNELIRFNSLDVNPAEITDILNKAPVLRALHAMQSSNGTVHKFNVETTAPVIGFRAVNAGADYTASISTQTSVDLKYIDAKVIEDAAACRAYRFGAEAWMNQRTARQIREALFTLEKQFFNGTVGGSADGFLGLADSANYNGASDALVINAAGTTASTGSSVWFLRSTPDDASVALVGSGDQSLSSPNINFTVGEIFESVVLGSNSKSMVAMVRDAGGHLGVQIGSKYAVARIANLTEDSGKGLTDTLLAKALALFPASDQPTHICMNRRSLRQLQVSRTTYSPTGMPAPRPTEYEGIPIVVTDAITSTETLLA</sequence>
<protein>
    <recommendedName>
        <fullName evidence="3">Major capsid protein</fullName>
    </recommendedName>
</protein>
<evidence type="ECO:0000313" key="1">
    <source>
        <dbReference type="EMBL" id="NBN87604.1"/>
    </source>
</evidence>
<dbReference type="NCBIfam" id="NF045672">
    <property type="entry name" value="MCP_gp7_epsi_15"/>
    <property type="match status" value="1"/>
</dbReference>
<dbReference type="EMBL" id="RGET01000004">
    <property type="protein sequence ID" value="NBN87604.1"/>
    <property type="molecule type" value="Genomic_DNA"/>
</dbReference>
<name>A0A964XQ52_9PROT</name>
<reference evidence="1" key="1">
    <citation type="submission" date="2018-10" db="EMBL/GenBank/DDBJ databases">
        <title>Iterative Subtractive Binning of Freshwater Chronoseries Metagenomes Recovers Nearly Complete Genomes from over Four Hundred Novel Species.</title>
        <authorList>
            <person name="Rodriguez-R L.M."/>
            <person name="Tsementzi D."/>
            <person name="Luo C."/>
            <person name="Konstantinidis K.T."/>
        </authorList>
    </citation>
    <scope>NUCLEOTIDE SEQUENCE</scope>
    <source>
        <strain evidence="1">WB7_6_001</strain>
    </source>
</reference>
<dbReference type="SUPFAM" id="SSF56563">
    <property type="entry name" value="Major capsid protein gp5"/>
    <property type="match status" value="1"/>
</dbReference>
<dbReference type="AlphaFoldDB" id="A0A964XQ52"/>
<dbReference type="Proteomes" id="UP000713222">
    <property type="component" value="Unassembled WGS sequence"/>
</dbReference>